<dbReference type="AlphaFoldDB" id="R7UCW1"/>
<evidence type="ECO:0000313" key="3">
    <source>
        <dbReference type="EnsemblMetazoa" id="CapteP187920"/>
    </source>
</evidence>
<keyword evidence="1" id="KW-0732">Signal</keyword>
<proteinExistence type="predicted"/>
<accession>R7UCW1</accession>
<reference evidence="4" key="1">
    <citation type="submission" date="2012-12" db="EMBL/GenBank/DDBJ databases">
        <authorList>
            <person name="Hellsten U."/>
            <person name="Grimwood J."/>
            <person name="Chapman J.A."/>
            <person name="Shapiro H."/>
            <person name="Aerts A."/>
            <person name="Otillar R.P."/>
            <person name="Terry A.Y."/>
            <person name="Boore J.L."/>
            <person name="Simakov O."/>
            <person name="Marletaz F."/>
            <person name="Cho S.-J."/>
            <person name="Edsinger-Gonzales E."/>
            <person name="Havlak P."/>
            <person name="Kuo D.-H."/>
            <person name="Larsson T."/>
            <person name="Lv J."/>
            <person name="Arendt D."/>
            <person name="Savage R."/>
            <person name="Osoegawa K."/>
            <person name="de Jong P."/>
            <person name="Lindberg D.R."/>
            <person name="Seaver E.C."/>
            <person name="Weisblat D.A."/>
            <person name="Putnam N.H."/>
            <person name="Grigoriev I.V."/>
            <person name="Rokhsar D.S."/>
        </authorList>
    </citation>
    <scope>NUCLEOTIDE SEQUENCE</scope>
    <source>
        <strain evidence="4">I ESC-2004</strain>
    </source>
</reference>
<protein>
    <recommendedName>
        <fullName evidence="5">Peptidase M48 domain-containing protein</fullName>
    </recommendedName>
</protein>
<evidence type="ECO:0000256" key="1">
    <source>
        <dbReference type="SAM" id="SignalP"/>
    </source>
</evidence>
<dbReference type="Proteomes" id="UP000014760">
    <property type="component" value="Unassembled WGS sequence"/>
</dbReference>
<dbReference type="EMBL" id="AMQN01001755">
    <property type="status" value="NOT_ANNOTATED_CDS"/>
    <property type="molecule type" value="Genomic_DNA"/>
</dbReference>
<keyword evidence="4" id="KW-1185">Reference proteome</keyword>
<organism evidence="2">
    <name type="scientific">Capitella teleta</name>
    <name type="common">Polychaete worm</name>
    <dbReference type="NCBI Taxonomy" id="283909"/>
    <lineage>
        <taxon>Eukaryota</taxon>
        <taxon>Metazoa</taxon>
        <taxon>Spiralia</taxon>
        <taxon>Lophotrochozoa</taxon>
        <taxon>Annelida</taxon>
        <taxon>Polychaeta</taxon>
        <taxon>Sedentaria</taxon>
        <taxon>Scolecida</taxon>
        <taxon>Capitellidae</taxon>
        <taxon>Capitella</taxon>
    </lineage>
</organism>
<dbReference type="EnsemblMetazoa" id="CapteT187920">
    <property type="protein sequence ID" value="CapteP187920"/>
    <property type="gene ID" value="CapteG187920"/>
</dbReference>
<evidence type="ECO:0008006" key="5">
    <source>
        <dbReference type="Google" id="ProtNLM"/>
    </source>
</evidence>
<gene>
    <name evidence="2" type="ORF">CAPTEDRAFT_187920</name>
</gene>
<evidence type="ECO:0000313" key="4">
    <source>
        <dbReference type="Proteomes" id="UP000014760"/>
    </source>
</evidence>
<dbReference type="EMBL" id="AMQN01001754">
    <property type="status" value="NOT_ANNOTATED_CDS"/>
    <property type="molecule type" value="Genomic_DNA"/>
</dbReference>
<evidence type="ECO:0000313" key="2">
    <source>
        <dbReference type="EMBL" id="ELU01097.1"/>
    </source>
</evidence>
<sequence>MSLLNATLMAAGVMCMWSVLRVRAGWDPDNVGGYLCGMCSAQKVGELKREVTKLKGMIKLNEAMNVNHDDDKDSTLLKRPTVSRPISFSEALTWSDLNGTENTRKEEWKVVVRKEVRRSCVEERRKKRVMVIGLKEEDNISAREQAEKIWKVLEVKERPMTVERFSRRRNEMNVTRPVMVEVEYFEKKTGAGEERVFPGCFFLCQDLSRDGRQQIKVERGEMGQKKMQEFRERKEEETAVKEGMMQCVTEESTAQMNQGSLDEPGVQRRVKDWWDEEVEAVIQKWRSLNREWRRLRRDIRPDQVQVEEAKARYEVAKAETKVLLAKKVELRIADFFRSCGRGVARTEAIFKELRRWTGWQREEVLMSLVRSDGSVAEGEEEVKEEVARVWGSDCSVLNVRGGAEYGVVKETFEMVEGDNLVSMLELDRALQQLKCGKAMDDSGVVGEYVRGLGERGRQALREDLERWVDRKKMIKVLRMKGLSKKIVSVLQDIYSESEVEFVVGGVWNGDSEAKSSVVRFNQEPRQEKWKLGGWQVCKSGVAKYLGMSVVGGVGGGFFLEVERMVLIFYWHELAHLIWRRRVSETGREMCEVVEDWIRDMTKEKMNELVMEVGKEEWMRSLQSTELTREYAVDKETVKLVSYADGIVGARMRMLLSGDCPAVRTNSCVDLRYGEEERDCCVETDRQTVRQTDRGTCCWTAFGMNI</sequence>
<dbReference type="HOGENOM" id="CLU_391414_0_0_1"/>
<feature type="signal peptide" evidence="1">
    <location>
        <begin position="1"/>
        <end position="24"/>
    </location>
</feature>
<feature type="chain" id="PRO_5008787889" description="Peptidase M48 domain-containing protein" evidence="1">
    <location>
        <begin position="25"/>
        <end position="705"/>
    </location>
</feature>
<dbReference type="EMBL" id="KB305378">
    <property type="protein sequence ID" value="ELU01097.1"/>
    <property type="molecule type" value="Genomic_DNA"/>
</dbReference>
<reference evidence="3" key="3">
    <citation type="submission" date="2015-06" db="UniProtKB">
        <authorList>
            <consortium name="EnsemblMetazoa"/>
        </authorList>
    </citation>
    <scope>IDENTIFICATION</scope>
</reference>
<name>R7UCW1_CAPTE</name>
<reference evidence="2 4" key="2">
    <citation type="journal article" date="2013" name="Nature">
        <title>Insights into bilaterian evolution from three spiralian genomes.</title>
        <authorList>
            <person name="Simakov O."/>
            <person name="Marletaz F."/>
            <person name="Cho S.J."/>
            <person name="Edsinger-Gonzales E."/>
            <person name="Havlak P."/>
            <person name="Hellsten U."/>
            <person name="Kuo D.H."/>
            <person name="Larsson T."/>
            <person name="Lv J."/>
            <person name="Arendt D."/>
            <person name="Savage R."/>
            <person name="Osoegawa K."/>
            <person name="de Jong P."/>
            <person name="Grimwood J."/>
            <person name="Chapman J.A."/>
            <person name="Shapiro H."/>
            <person name="Aerts A."/>
            <person name="Otillar R.P."/>
            <person name="Terry A.Y."/>
            <person name="Boore J.L."/>
            <person name="Grigoriev I.V."/>
            <person name="Lindberg D.R."/>
            <person name="Seaver E.C."/>
            <person name="Weisblat D.A."/>
            <person name="Putnam N.H."/>
            <person name="Rokhsar D.S."/>
        </authorList>
    </citation>
    <scope>NUCLEOTIDE SEQUENCE</scope>
    <source>
        <strain evidence="2 4">I ESC-2004</strain>
    </source>
</reference>